<gene>
    <name evidence="11" type="ORF">NUU61_000336</name>
</gene>
<evidence type="ECO:0000256" key="7">
    <source>
        <dbReference type="ARBA" id="ARBA00022801"/>
    </source>
</evidence>
<dbReference type="FunFam" id="3.60.10.10:FF:000029">
    <property type="entry name" value="Inositol polyphosphate 5-phosphatase"/>
    <property type="match status" value="1"/>
</dbReference>
<dbReference type="GO" id="GO:0004439">
    <property type="term" value="F:phosphatidylinositol-4,5-bisphosphate 5-phosphatase activity"/>
    <property type="evidence" value="ECO:0007669"/>
    <property type="project" value="UniProtKB-EC"/>
</dbReference>
<reference evidence="11" key="2">
    <citation type="journal article" date="2023" name="IMA Fungus">
        <title>Comparative genomic study of the Penicillium genus elucidates a diverse pangenome and 15 lateral gene transfer events.</title>
        <authorList>
            <person name="Petersen C."/>
            <person name="Sorensen T."/>
            <person name="Nielsen M.R."/>
            <person name="Sondergaard T.E."/>
            <person name="Sorensen J.L."/>
            <person name="Fitzpatrick D.A."/>
            <person name="Frisvad J.C."/>
            <person name="Nielsen K.L."/>
        </authorList>
    </citation>
    <scope>NUCLEOTIDE SEQUENCE</scope>
    <source>
        <strain evidence="11">IBT 34128</strain>
    </source>
</reference>
<feature type="domain" description="SAC" evidence="10">
    <location>
        <begin position="144"/>
        <end position="515"/>
    </location>
</feature>
<dbReference type="Pfam" id="PF02383">
    <property type="entry name" value="Syja_N"/>
    <property type="match status" value="1"/>
</dbReference>
<dbReference type="GO" id="GO:0046856">
    <property type="term" value="P:phosphatidylinositol dephosphorylation"/>
    <property type="evidence" value="ECO:0007669"/>
    <property type="project" value="InterPro"/>
</dbReference>
<evidence type="ECO:0000256" key="2">
    <source>
        <dbReference type="ARBA" id="ARBA00008943"/>
    </source>
</evidence>
<organism evidence="11 12">
    <name type="scientific">Penicillium alfredii</name>
    <dbReference type="NCBI Taxonomy" id="1506179"/>
    <lineage>
        <taxon>Eukaryota</taxon>
        <taxon>Fungi</taxon>
        <taxon>Dikarya</taxon>
        <taxon>Ascomycota</taxon>
        <taxon>Pezizomycotina</taxon>
        <taxon>Eurotiomycetes</taxon>
        <taxon>Eurotiomycetidae</taxon>
        <taxon>Eurotiales</taxon>
        <taxon>Aspergillaceae</taxon>
        <taxon>Penicillium</taxon>
    </lineage>
</organism>
<dbReference type="SUPFAM" id="SSF56219">
    <property type="entry name" value="DNase I-like"/>
    <property type="match status" value="1"/>
</dbReference>
<dbReference type="GO" id="GO:0016020">
    <property type="term" value="C:membrane"/>
    <property type="evidence" value="ECO:0007669"/>
    <property type="project" value="TreeGrafter"/>
</dbReference>
<comment type="similarity">
    <text evidence="2">Belongs to the synaptojanin family.</text>
</comment>
<evidence type="ECO:0000256" key="3">
    <source>
        <dbReference type="ARBA" id="ARBA00009678"/>
    </source>
</evidence>
<reference evidence="11" key="1">
    <citation type="submission" date="2022-11" db="EMBL/GenBank/DDBJ databases">
        <authorList>
            <person name="Petersen C."/>
        </authorList>
    </citation>
    <scope>NUCLEOTIDE SEQUENCE</scope>
    <source>
        <strain evidence="11">IBT 34128</strain>
    </source>
</reference>
<feature type="region of interest" description="Disordered" evidence="9">
    <location>
        <begin position="989"/>
        <end position="1107"/>
    </location>
</feature>
<comment type="subcellular location">
    <subcellularLocation>
        <location evidence="1">Cytoplasm</location>
    </subcellularLocation>
</comment>
<name>A0A9W9GAN7_9EURO</name>
<dbReference type="InterPro" id="IPR036691">
    <property type="entry name" value="Endo/exonu/phosph_ase_sf"/>
</dbReference>
<comment type="similarity">
    <text evidence="3">In the central section; belongs to the inositol 1,4,5-trisphosphate 5-phosphatase family.</text>
</comment>
<dbReference type="Pfam" id="PF22669">
    <property type="entry name" value="Exo_endo_phos2"/>
    <property type="match status" value="1"/>
</dbReference>
<evidence type="ECO:0000256" key="8">
    <source>
        <dbReference type="ARBA" id="ARBA00022927"/>
    </source>
</evidence>
<dbReference type="PROSITE" id="PS50275">
    <property type="entry name" value="SAC"/>
    <property type="match status" value="1"/>
</dbReference>
<evidence type="ECO:0000313" key="12">
    <source>
        <dbReference type="Proteomes" id="UP001141434"/>
    </source>
</evidence>
<evidence type="ECO:0000259" key="10">
    <source>
        <dbReference type="PROSITE" id="PS50275"/>
    </source>
</evidence>
<dbReference type="GO" id="GO:0005737">
    <property type="term" value="C:cytoplasm"/>
    <property type="evidence" value="ECO:0007669"/>
    <property type="project" value="UniProtKB-SubCell"/>
</dbReference>
<dbReference type="RefSeq" id="XP_056515770.1">
    <property type="nucleotide sequence ID" value="XM_056650920.1"/>
</dbReference>
<dbReference type="OrthoDB" id="405996at2759"/>
<keyword evidence="8" id="KW-0653">Protein transport</keyword>
<dbReference type="GeneID" id="81390088"/>
<dbReference type="Proteomes" id="UP001141434">
    <property type="component" value="Unassembled WGS sequence"/>
</dbReference>
<sequence length="1125" mass="125060">MSNLHILCRDHPQRTIALVTADQVLVFQYSSTETKNTPRCQVEFSDVSSIDLGSYRSLGDGYGTLGLVTLGEDVFVCVITASSKVATVRPGETVSRIDTVDFYCLNHSEYEFGLEYEAGSQFAAEERADLESRETVTDHPFLALKKLLGDGSFYYSLDFNLTDCLQDRSDKSAAFDIDTLDEDMLWNSYMISPLLLFRSHLPPSDKAKLDSSQMLTCVIRGYANTLNVPASISILPQVRTNFPSLLTIISRQSSRRAGTRFNSRGIDDYGHVANFVETETTLWIAPGIAFSYVQVRGSVPIFWEQAPGLIPGQQKIEVTRSSEATQHAFNQHFEALELEYGAVHVVNLLSELKPGEAELSAKFREHIARSSLRQKEGSEKSPRHSLLRITEYDFQAETRGPSGYEASNQIKHELANSLDGFAYFLSEGTARPTGSFLDDKEDASSSSILLQQEGVFRTNCLDCLDRTNLVQTIISSMAFGSFLAQQGGRLSPDLQMRHSTIWADNGDALSKIYAGTGALKSSFTRHGKMSLAGALADARKSATRLYVNNFTDKARQKTIDLLLGRLANQLPVHLYDPVNDLVSEELARRVSEYSSTKHTRLWVGTFNVNGRGEGPGTDLTPWLFPESGRSEYDPTIFAVAFQEIVTLSPQQIMSTDPRTRKVWEKAVKDCLNRQAKLKGTPKYVLLRSGQLVGAALMIYVREDALKEIKNVEGSTGLSGIAGNKGGCAIRFDFSNTSICFITAHLAAGFANYDERNRDYETIDGGLRFQMNRSIADHDAVIWLGDFNYRIGLGNLHVRELVLQGDYQRLYDNDQLNLQMVAGRAFPFYSEGPIGFPPTYKYNVGTDHYDTSEKARIPAWCDRVLWRGTNLRQTHYQAADLRVSDHRPVWATFDCLIDVVDHALKDRLRRSLYEEKQRYARESLPGAVSLLDLEDEEVLPQVSIAPGLPPASSDRSRWWLDNGAPVRATIQPPNEGFVANVQRKSNPFSLDIEPDWVAGPGSGEDKRTRGSQVERKPVLPTRDGALAQPTASPTSLYHRSDFLKLQKPAIDKSPPVVPRKPLSLSSQVGRRSTGGRHDPTASSPQGSSGQKARLARPTETANAGATDLLDDVMSEKIEWKPLLPQR</sequence>
<dbReference type="AlphaFoldDB" id="A0A9W9GAN7"/>
<evidence type="ECO:0000256" key="9">
    <source>
        <dbReference type="SAM" id="MobiDB-lite"/>
    </source>
</evidence>
<dbReference type="Gene3D" id="3.60.10.10">
    <property type="entry name" value="Endonuclease/exonuclease/phosphatase"/>
    <property type="match status" value="1"/>
</dbReference>
<dbReference type="PANTHER" id="PTHR11200:SF257">
    <property type="entry name" value="PHOSPHOINOSITIDE 5-PHOSPHATASE"/>
    <property type="match status" value="1"/>
</dbReference>
<dbReference type="PANTHER" id="PTHR11200">
    <property type="entry name" value="INOSITOL 5-PHOSPHATASE"/>
    <property type="match status" value="1"/>
</dbReference>
<evidence type="ECO:0000313" key="11">
    <source>
        <dbReference type="EMBL" id="KAJ5114577.1"/>
    </source>
</evidence>
<evidence type="ECO:0000256" key="5">
    <source>
        <dbReference type="ARBA" id="ARBA00022448"/>
    </source>
</evidence>
<accession>A0A9W9GAN7</accession>
<evidence type="ECO:0000256" key="6">
    <source>
        <dbReference type="ARBA" id="ARBA00022490"/>
    </source>
</evidence>
<dbReference type="EC" id="3.1.3.36" evidence="4"/>
<protein>
    <recommendedName>
        <fullName evidence="4">phosphoinositide 5-phosphatase</fullName>
        <ecNumber evidence="4">3.1.3.36</ecNumber>
    </recommendedName>
</protein>
<feature type="compositionally biased region" description="Polar residues" evidence="9">
    <location>
        <begin position="1079"/>
        <end position="1089"/>
    </location>
</feature>
<dbReference type="InterPro" id="IPR002013">
    <property type="entry name" value="SAC_dom"/>
</dbReference>
<evidence type="ECO:0000256" key="1">
    <source>
        <dbReference type="ARBA" id="ARBA00004496"/>
    </source>
</evidence>
<dbReference type="EMBL" id="JAPMSZ010000001">
    <property type="protein sequence ID" value="KAJ5114577.1"/>
    <property type="molecule type" value="Genomic_DNA"/>
</dbReference>
<feature type="compositionally biased region" description="Basic and acidic residues" evidence="9">
    <location>
        <begin position="1002"/>
        <end position="1016"/>
    </location>
</feature>
<comment type="caution">
    <text evidence="11">The sequence shown here is derived from an EMBL/GenBank/DDBJ whole genome shotgun (WGS) entry which is preliminary data.</text>
</comment>
<dbReference type="InterPro" id="IPR046985">
    <property type="entry name" value="IP5"/>
</dbReference>
<dbReference type="SMART" id="SM00128">
    <property type="entry name" value="IPPc"/>
    <property type="match status" value="1"/>
</dbReference>
<proteinExistence type="inferred from homology"/>
<dbReference type="GO" id="GO:0015031">
    <property type="term" value="P:protein transport"/>
    <property type="evidence" value="ECO:0007669"/>
    <property type="project" value="UniProtKB-KW"/>
</dbReference>
<keyword evidence="5" id="KW-0813">Transport</keyword>
<keyword evidence="7" id="KW-0378">Hydrolase</keyword>
<keyword evidence="12" id="KW-1185">Reference proteome</keyword>
<dbReference type="InterPro" id="IPR000300">
    <property type="entry name" value="IPPc"/>
</dbReference>
<keyword evidence="6" id="KW-0963">Cytoplasm</keyword>
<evidence type="ECO:0000256" key="4">
    <source>
        <dbReference type="ARBA" id="ARBA00013044"/>
    </source>
</evidence>
<dbReference type="GO" id="GO:0043813">
    <property type="term" value="F:phosphatidylinositol-3,5-bisphosphate 5-phosphatase activity"/>
    <property type="evidence" value="ECO:0007669"/>
    <property type="project" value="TreeGrafter"/>
</dbReference>